<dbReference type="HOGENOM" id="CLU_1652468_0_0_1"/>
<keyword evidence="3" id="KW-1185">Reference proteome</keyword>
<dbReference type="AlphaFoldDB" id="E5AA80"/>
<name>E5AA80_LEPMJ</name>
<dbReference type="Proteomes" id="UP000002668">
    <property type="component" value="Genome"/>
</dbReference>
<dbReference type="InParanoid" id="E5AA80"/>
<feature type="region of interest" description="Disordered" evidence="1">
    <location>
        <begin position="1"/>
        <end position="44"/>
    </location>
</feature>
<accession>E5AA80</accession>
<gene>
    <name evidence="2" type="ORF">LEMA_P017010.1</name>
</gene>
<feature type="compositionally biased region" description="Polar residues" evidence="1">
    <location>
        <begin position="1"/>
        <end position="11"/>
    </location>
</feature>
<protein>
    <submittedName>
        <fullName evidence="2">Predicted protein</fullName>
    </submittedName>
</protein>
<reference evidence="3" key="1">
    <citation type="journal article" date="2011" name="Nat. Commun.">
        <title>Effector diversification within compartments of the Leptosphaeria maculans genome affected by Repeat-Induced Point mutations.</title>
        <authorList>
            <person name="Rouxel T."/>
            <person name="Grandaubert J."/>
            <person name="Hane J.K."/>
            <person name="Hoede C."/>
            <person name="van de Wouw A.P."/>
            <person name="Couloux A."/>
            <person name="Dominguez V."/>
            <person name="Anthouard V."/>
            <person name="Bally P."/>
            <person name="Bourras S."/>
            <person name="Cozijnsen A.J."/>
            <person name="Ciuffetti L.M."/>
            <person name="Degrave A."/>
            <person name="Dilmaghani A."/>
            <person name="Duret L."/>
            <person name="Fudal I."/>
            <person name="Goodwin S.B."/>
            <person name="Gout L."/>
            <person name="Glaser N."/>
            <person name="Linglin J."/>
            <person name="Kema G.H.J."/>
            <person name="Lapalu N."/>
            <person name="Lawrence C.B."/>
            <person name="May K."/>
            <person name="Meyer M."/>
            <person name="Ollivier B."/>
            <person name="Poulain J."/>
            <person name="Schoch C.L."/>
            <person name="Simon A."/>
            <person name="Spatafora J.W."/>
            <person name="Stachowiak A."/>
            <person name="Turgeon B.G."/>
            <person name="Tyler B.M."/>
            <person name="Vincent D."/>
            <person name="Weissenbach J."/>
            <person name="Amselem J."/>
            <person name="Quesneville H."/>
            <person name="Oliver R.P."/>
            <person name="Wincker P."/>
            <person name="Balesdent M.-H."/>
            <person name="Howlett B.J."/>
        </authorList>
    </citation>
    <scope>NUCLEOTIDE SEQUENCE [LARGE SCALE GENOMIC DNA]</scope>
    <source>
        <strain evidence="3">JN3 / isolate v23.1.3 / race Av1-4-5-6-7-8</strain>
    </source>
</reference>
<evidence type="ECO:0000313" key="2">
    <source>
        <dbReference type="EMBL" id="CBY00571.1"/>
    </source>
</evidence>
<dbReference type="VEuPathDB" id="FungiDB:LEMA_P017010.1"/>
<proteinExistence type="predicted"/>
<organism evidence="3">
    <name type="scientific">Leptosphaeria maculans (strain JN3 / isolate v23.1.3 / race Av1-4-5-6-7-8)</name>
    <name type="common">Blackleg fungus</name>
    <name type="synonym">Phoma lingam</name>
    <dbReference type="NCBI Taxonomy" id="985895"/>
    <lineage>
        <taxon>Eukaryota</taxon>
        <taxon>Fungi</taxon>
        <taxon>Dikarya</taxon>
        <taxon>Ascomycota</taxon>
        <taxon>Pezizomycotina</taxon>
        <taxon>Dothideomycetes</taxon>
        <taxon>Pleosporomycetidae</taxon>
        <taxon>Pleosporales</taxon>
        <taxon>Pleosporineae</taxon>
        <taxon>Leptosphaeriaceae</taxon>
        <taxon>Plenodomus</taxon>
        <taxon>Plenodomus lingam/Leptosphaeria maculans species complex</taxon>
    </lineage>
</organism>
<feature type="region of interest" description="Disordered" evidence="1">
    <location>
        <begin position="138"/>
        <end position="160"/>
    </location>
</feature>
<sequence>MPQIPQAQQSPPLALRRHNTPDCPLPRRQHLHPVSPPKPARPPGLTVKKQTRLFVIAQGDDNLKCETVGCAAGTACTDHANTAAVAAAAESVNDASFCPVICTLQTLPRTAKQLSVTTGLTRSDVSFPASAFLIPVAQTSRPQPHVESPPAPNILAKTEK</sequence>
<evidence type="ECO:0000256" key="1">
    <source>
        <dbReference type="SAM" id="MobiDB-lite"/>
    </source>
</evidence>
<evidence type="ECO:0000313" key="3">
    <source>
        <dbReference type="Proteomes" id="UP000002668"/>
    </source>
</evidence>
<dbReference type="EMBL" id="FP929138">
    <property type="protein sequence ID" value="CBY00571.1"/>
    <property type="molecule type" value="Genomic_DNA"/>
</dbReference>